<feature type="compositionally biased region" description="Pro residues" evidence="4">
    <location>
        <begin position="26"/>
        <end position="46"/>
    </location>
</feature>
<dbReference type="SUPFAM" id="SSF47874">
    <property type="entry name" value="Annexin"/>
    <property type="match status" value="1"/>
</dbReference>
<keyword evidence="2" id="KW-0677">Repeat</keyword>
<dbReference type="SMART" id="SM00335">
    <property type="entry name" value="ANX"/>
    <property type="match status" value="4"/>
</dbReference>
<dbReference type="GO" id="GO:0005737">
    <property type="term" value="C:cytoplasm"/>
    <property type="evidence" value="ECO:0007669"/>
    <property type="project" value="TreeGrafter"/>
</dbReference>
<dbReference type="InterPro" id="IPR018502">
    <property type="entry name" value="Annexin_repeat"/>
</dbReference>
<proteinExistence type="inferred from homology"/>
<keyword evidence="3" id="KW-0041">Annexin</keyword>
<comment type="similarity">
    <text evidence="1">Belongs to the annexin family.</text>
</comment>
<dbReference type="PRINTS" id="PR00196">
    <property type="entry name" value="ANNEXIN"/>
</dbReference>
<protein>
    <submittedName>
        <fullName evidence="5">Annexin</fullName>
    </submittedName>
</protein>
<dbReference type="PANTHER" id="PTHR10502:SF102">
    <property type="entry name" value="ANNEXIN B11"/>
    <property type="match status" value="1"/>
</dbReference>
<dbReference type="InterPro" id="IPR037104">
    <property type="entry name" value="Annexin_sf"/>
</dbReference>
<dbReference type="PROSITE" id="PS51897">
    <property type="entry name" value="ANNEXIN_2"/>
    <property type="match status" value="4"/>
</dbReference>
<keyword evidence="6" id="KW-1185">Reference proteome</keyword>
<name>A0A6A6SEL4_9PLEO</name>
<evidence type="ECO:0000256" key="3">
    <source>
        <dbReference type="ARBA" id="ARBA00023216"/>
    </source>
</evidence>
<dbReference type="Pfam" id="PF00191">
    <property type="entry name" value="Annexin"/>
    <property type="match status" value="4"/>
</dbReference>
<dbReference type="Gene3D" id="1.10.220.10">
    <property type="entry name" value="Annexin"/>
    <property type="match status" value="4"/>
</dbReference>
<dbReference type="GO" id="GO:0005886">
    <property type="term" value="C:plasma membrane"/>
    <property type="evidence" value="ECO:0007669"/>
    <property type="project" value="TreeGrafter"/>
</dbReference>
<evidence type="ECO:0000256" key="4">
    <source>
        <dbReference type="SAM" id="MobiDB-lite"/>
    </source>
</evidence>
<dbReference type="GO" id="GO:0005544">
    <property type="term" value="F:calcium-dependent phospholipid binding"/>
    <property type="evidence" value="ECO:0007669"/>
    <property type="project" value="InterPro"/>
</dbReference>
<dbReference type="PANTHER" id="PTHR10502">
    <property type="entry name" value="ANNEXIN"/>
    <property type="match status" value="1"/>
</dbReference>
<dbReference type="EMBL" id="MU006776">
    <property type="protein sequence ID" value="KAF2646335.1"/>
    <property type="molecule type" value="Genomic_DNA"/>
</dbReference>
<dbReference type="OrthoDB" id="37886at2759"/>
<sequence length="375" mass="41614">MCPLTRYPQQQWNQPPPLSPAGHFGAPPPNQFSPPPQQFGAPPPLPYGQQNFGAPAQPSIGYGPQQIANIDMSRDVDALKKAMKGFGTDEKVLIRTLAKVDPIQMNTLRAQFKARVGRNLIENIEKETSGNFRLCLVQIAHGPLVGDCYTLCNAMKGLGTNEAALDDVLVGRSNADINAIKKEYQSVHKRTLESDLRGDLSGGTEQMYMMIIAARRQEDSAPVNPQAIESDVTELHRSMGNIISKNSAAVCDILINRNDAQLRAIVQSYHQRFRVGLQSQIQSKFSGHMKDALSLLIARAVDRPTAEAVRLEESMAGLGTRDELLVQRVVRCHWDHAFMRAVSDAYRHKYRKSLVKRIEGETRGDYEKLLVACVS</sequence>
<dbReference type="AlphaFoldDB" id="A0A6A6SEL4"/>
<accession>A0A6A6SEL4</accession>
<dbReference type="PRINTS" id="PR01813">
    <property type="entry name" value="ANNEXINFUNGI"/>
</dbReference>
<dbReference type="InterPro" id="IPR001464">
    <property type="entry name" value="Annexin"/>
</dbReference>
<evidence type="ECO:0000256" key="1">
    <source>
        <dbReference type="ARBA" id="ARBA00007831"/>
    </source>
</evidence>
<dbReference type="GO" id="GO:0001786">
    <property type="term" value="F:phosphatidylserine binding"/>
    <property type="evidence" value="ECO:0007669"/>
    <property type="project" value="TreeGrafter"/>
</dbReference>
<gene>
    <name evidence="5" type="ORF">P280DRAFT_8460</name>
</gene>
<dbReference type="GO" id="GO:0005634">
    <property type="term" value="C:nucleus"/>
    <property type="evidence" value="ECO:0007669"/>
    <property type="project" value="TreeGrafter"/>
</dbReference>
<dbReference type="Proteomes" id="UP000799753">
    <property type="component" value="Unassembled WGS sequence"/>
</dbReference>
<dbReference type="GO" id="GO:0005509">
    <property type="term" value="F:calcium ion binding"/>
    <property type="evidence" value="ECO:0007669"/>
    <property type="project" value="InterPro"/>
</dbReference>
<evidence type="ECO:0000313" key="5">
    <source>
        <dbReference type="EMBL" id="KAF2646335.1"/>
    </source>
</evidence>
<dbReference type="GO" id="GO:0012506">
    <property type="term" value="C:vesicle membrane"/>
    <property type="evidence" value="ECO:0007669"/>
    <property type="project" value="TreeGrafter"/>
</dbReference>
<evidence type="ECO:0000313" key="6">
    <source>
        <dbReference type="Proteomes" id="UP000799753"/>
    </source>
</evidence>
<feature type="region of interest" description="Disordered" evidence="4">
    <location>
        <begin position="1"/>
        <end position="56"/>
    </location>
</feature>
<organism evidence="5 6">
    <name type="scientific">Massarina eburnea CBS 473.64</name>
    <dbReference type="NCBI Taxonomy" id="1395130"/>
    <lineage>
        <taxon>Eukaryota</taxon>
        <taxon>Fungi</taxon>
        <taxon>Dikarya</taxon>
        <taxon>Ascomycota</taxon>
        <taxon>Pezizomycotina</taxon>
        <taxon>Dothideomycetes</taxon>
        <taxon>Pleosporomycetidae</taxon>
        <taxon>Pleosporales</taxon>
        <taxon>Massarineae</taxon>
        <taxon>Massarinaceae</taxon>
        <taxon>Massarina</taxon>
    </lineage>
</organism>
<reference evidence="5" key="1">
    <citation type="journal article" date="2020" name="Stud. Mycol.">
        <title>101 Dothideomycetes genomes: a test case for predicting lifestyles and emergence of pathogens.</title>
        <authorList>
            <person name="Haridas S."/>
            <person name="Albert R."/>
            <person name="Binder M."/>
            <person name="Bloem J."/>
            <person name="Labutti K."/>
            <person name="Salamov A."/>
            <person name="Andreopoulos B."/>
            <person name="Baker S."/>
            <person name="Barry K."/>
            <person name="Bills G."/>
            <person name="Bluhm B."/>
            <person name="Cannon C."/>
            <person name="Castanera R."/>
            <person name="Culley D."/>
            <person name="Daum C."/>
            <person name="Ezra D."/>
            <person name="Gonzalez J."/>
            <person name="Henrissat B."/>
            <person name="Kuo A."/>
            <person name="Liang C."/>
            <person name="Lipzen A."/>
            <person name="Lutzoni F."/>
            <person name="Magnuson J."/>
            <person name="Mondo S."/>
            <person name="Nolan M."/>
            <person name="Ohm R."/>
            <person name="Pangilinan J."/>
            <person name="Park H.-J."/>
            <person name="Ramirez L."/>
            <person name="Alfaro M."/>
            <person name="Sun H."/>
            <person name="Tritt A."/>
            <person name="Yoshinaga Y."/>
            <person name="Zwiers L.-H."/>
            <person name="Turgeon B."/>
            <person name="Goodwin S."/>
            <person name="Spatafora J."/>
            <person name="Crous P."/>
            <person name="Grigoriev I."/>
        </authorList>
    </citation>
    <scope>NUCLEOTIDE SEQUENCE</scope>
    <source>
        <strain evidence="5">CBS 473.64</strain>
    </source>
</reference>
<evidence type="ECO:0000256" key="2">
    <source>
        <dbReference type="ARBA" id="ARBA00022737"/>
    </source>
</evidence>
<dbReference type="InterPro" id="IPR009117">
    <property type="entry name" value="ANX14"/>
</dbReference>
<dbReference type="FunFam" id="1.10.220.10:FF:000005">
    <property type="entry name" value="Annexin"/>
    <property type="match status" value="1"/>
</dbReference>